<dbReference type="Pfam" id="PF00999">
    <property type="entry name" value="Na_H_Exchanger"/>
    <property type="match status" value="2"/>
</dbReference>
<feature type="transmembrane region" description="Helical" evidence="10">
    <location>
        <begin position="213"/>
        <end position="235"/>
    </location>
</feature>
<feature type="transmembrane region" description="Helical" evidence="10">
    <location>
        <begin position="284"/>
        <end position="301"/>
    </location>
</feature>
<comment type="subcellular location">
    <subcellularLocation>
        <location evidence="1">Membrane</location>
        <topology evidence="1">Multi-pass membrane protein</topology>
    </subcellularLocation>
</comment>
<feature type="transmembrane region" description="Helical" evidence="10">
    <location>
        <begin position="129"/>
        <end position="150"/>
    </location>
</feature>
<dbReference type="InterPro" id="IPR006153">
    <property type="entry name" value="Cation/H_exchanger_TM"/>
</dbReference>
<dbReference type="PANTHER" id="PTHR43562">
    <property type="entry name" value="NAPA-TYPE SODIUM/HYDROGEN ANTIPORTER"/>
    <property type="match status" value="1"/>
</dbReference>
<keyword evidence="5 10" id="KW-1133">Transmembrane helix</keyword>
<feature type="transmembrane region" description="Helical" evidence="10">
    <location>
        <begin position="387"/>
        <end position="411"/>
    </location>
</feature>
<organism evidence="12 13">
    <name type="scientific">Sporisorium reilianum f. sp. reilianum</name>
    <dbReference type="NCBI Taxonomy" id="72559"/>
    <lineage>
        <taxon>Eukaryota</taxon>
        <taxon>Fungi</taxon>
        <taxon>Dikarya</taxon>
        <taxon>Basidiomycota</taxon>
        <taxon>Ustilaginomycotina</taxon>
        <taxon>Ustilaginomycetes</taxon>
        <taxon>Ustilaginales</taxon>
        <taxon>Ustilaginaceae</taxon>
        <taxon>Sporisorium</taxon>
    </lineage>
</organism>
<evidence type="ECO:0000256" key="6">
    <source>
        <dbReference type="ARBA" id="ARBA00023053"/>
    </source>
</evidence>
<dbReference type="PANTHER" id="PTHR43562:SF3">
    <property type="entry name" value="SODIUM ION_PROTON EXCHANGER (EUROFUNG)"/>
    <property type="match status" value="1"/>
</dbReference>
<evidence type="ECO:0000256" key="9">
    <source>
        <dbReference type="ARBA" id="ARBA00023201"/>
    </source>
</evidence>
<feature type="transmembrane region" description="Helical" evidence="10">
    <location>
        <begin position="34"/>
        <end position="51"/>
    </location>
</feature>
<keyword evidence="4 10" id="KW-0812">Transmembrane</keyword>
<keyword evidence="8 10" id="KW-0472">Membrane</keyword>
<dbReference type="GO" id="GO:0016020">
    <property type="term" value="C:membrane"/>
    <property type="evidence" value="ECO:0007669"/>
    <property type="project" value="UniProtKB-SubCell"/>
</dbReference>
<dbReference type="Gene3D" id="1.20.1530.20">
    <property type="match status" value="3"/>
</dbReference>
<feature type="domain" description="Cation/H+ exchanger transmembrane" evidence="11">
    <location>
        <begin position="22"/>
        <end position="233"/>
    </location>
</feature>
<evidence type="ECO:0000256" key="4">
    <source>
        <dbReference type="ARBA" id="ARBA00022692"/>
    </source>
</evidence>
<protein>
    <recommendedName>
        <fullName evidence="11">Cation/H+ exchanger transmembrane domain-containing protein</fullName>
    </recommendedName>
</protein>
<accession>A0A2N8UNS7</accession>
<keyword evidence="7" id="KW-0406">Ion transport</keyword>
<dbReference type="AlphaFoldDB" id="A0A2N8UNS7"/>
<evidence type="ECO:0000259" key="11">
    <source>
        <dbReference type="Pfam" id="PF00999"/>
    </source>
</evidence>
<dbReference type="GO" id="GO:0015297">
    <property type="term" value="F:antiporter activity"/>
    <property type="evidence" value="ECO:0007669"/>
    <property type="project" value="UniProtKB-KW"/>
</dbReference>
<feature type="transmembrane region" description="Helical" evidence="10">
    <location>
        <begin position="171"/>
        <end position="193"/>
    </location>
</feature>
<keyword evidence="9" id="KW-0739">Sodium transport</keyword>
<keyword evidence="2" id="KW-0813">Transport</keyword>
<dbReference type="Proteomes" id="UP000239563">
    <property type="component" value="Chromosome XXII"/>
</dbReference>
<dbReference type="GO" id="GO:1902600">
    <property type="term" value="P:proton transmembrane transport"/>
    <property type="evidence" value="ECO:0007669"/>
    <property type="project" value="InterPro"/>
</dbReference>
<dbReference type="InterPro" id="IPR038770">
    <property type="entry name" value="Na+/solute_symporter_sf"/>
</dbReference>
<evidence type="ECO:0000256" key="3">
    <source>
        <dbReference type="ARBA" id="ARBA00022449"/>
    </source>
</evidence>
<evidence type="ECO:0000256" key="5">
    <source>
        <dbReference type="ARBA" id="ARBA00022989"/>
    </source>
</evidence>
<feature type="domain" description="Cation/H+ exchanger transmembrane" evidence="11">
    <location>
        <begin position="278"/>
        <end position="410"/>
    </location>
</feature>
<evidence type="ECO:0000256" key="10">
    <source>
        <dbReference type="SAM" id="Phobius"/>
    </source>
</evidence>
<feature type="transmembrane region" description="Helical" evidence="10">
    <location>
        <begin position="6"/>
        <end position="27"/>
    </location>
</feature>
<keyword evidence="3" id="KW-0050">Antiport</keyword>
<evidence type="ECO:0000313" key="12">
    <source>
        <dbReference type="EMBL" id="SJX66442.1"/>
    </source>
</evidence>
<evidence type="ECO:0000256" key="7">
    <source>
        <dbReference type="ARBA" id="ARBA00023065"/>
    </source>
</evidence>
<feature type="transmembrane region" description="Helical" evidence="10">
    <location>
        <begin position="487"/>
        <end position="508"/>
    </location>
</feature>
<evidence type="ECO:0000313" key="13">
    <source>
        <dbReference type="Proteomes" id="UP000239563"/>
    </source>
</evidence>
<dbReference type="EMBL" id="LT795075">
    <property type="protein sequence ID" value="SJX66442.1"/>
    <property type="molecule type" value="Genomic_DNA"/>
</dbReference>
<feature type="transmembrane region" description="Helical" evidence="10">
    <location>
        <begin position="63"/>
        <end position="82"/>
    </location>
</feature>
<evidence type="ECO:0000256" key="2">
    <source>
        <dbReference type="ARBA" id="ARBA00022448"/>
    </source>
</evidence>
<name>A0A2N8UNS7_9BASI</name>
<feature type="transmembrane region" description="Helical" evidence="10">
    <location>
        <begin position="520"/>
        <end position="540"/>
    </location>
</feature>
<dbReference type="GO" id="GO:0006814">
    <property type="term" value="P:sodium ion transport"/>
    <property type="evidence" value="ECO:0007669"/>
    <property type="project" value="UniProtKB-KW"/>
</dbReference>
<reference evidence="12 13" key="1">
    <citation type="submission" date="2017-02" db="EMBL/GenBank/DDBJ databases">
        <authorList>
            <person name="Peterson S.W."/>
        </authorList>
    </citation>
    <scope>NUCLEOTIDE SEQUENCE [LARGE SCALE GENOMIC DNA]</scope>
    <source>
        <strain evidence="12 13">SRS1_H2-8</strain>
    </source>
</reference>
<keyword evidence="6" id="KW-0915">Sodium</keyword>
<sequence length="562" mass="58744">MDALTYTAPSIKTILVLSSYLLLLSIFQHAFHKLLSAGILGPLVLGVIYAQPLANILPADVQLAVLANGYLGLILLIVQGGLEARMDILSSLKNLALSVLLGATGVVVPIGISMALLPAAFGYEYLESFAVGAALASTSLGTTFAVLGSFSSSDVSANADDAKHGIADTRIGAILIGAALLDDIVGLVIISVISTLGPAQQGGSLGAIKPWGIARPIVSSALLLIVSWLLARFALGPVARLLASRGARSSSCSSMAQLPPSARPSLNFAGKIKTILLRDRESQLLLATTLLISTALAYSVISEEIGSSLLIGAFSSGATMKYIYTCFARQAADRRTPASLWSPDYLLSARTPLGVVQDTILVPFFFSSIGSAIPVKSMFDGTTVWRGIIFAGLMAFAKVCAGGWVFVADWIEHKTSQRASQCQKRKRGPALDASGPIDGAAQIEMQPQVDLSRSPAINGQLVTPAPRAAHTPSGPLDSSPPVWPASLFLGTALMSRGEIGFLVINIAYQGGLLSEQAFNVGIWAIVLNTLAGPVSIGILMRTQHGQNLLQRATSSSNAGRWS</sequence>
<evidence type="ECO:0000256" key="1">
    <source>
        <dbReference type="ARBA" id="ARBA00004141"/>
    </source>
</evidence>
<feature type="transmembrane region" description="Helical" evidence="10">
    <location>
        <begin position="307"/>
        <end position="324"/>
    </location>
</feature>
<gene>
    <name evidence="12" type="ORF">SRS1_11250</name>
</gene>
<proteinExistence type="predicted"/>
<feature type="transmembrane region" description="Helical" evidence="10">
    <location>
        <begin position="94"/>
        <end position="117"/>
    </location>
</feature>
<evidence type="ECO:0000256" key="8">
    <source>
        <dbReference type="ARBA" id="ARBA00023136"/>
    </source>
</evidence>